<feature type="transmembrane region" description="Helical" evidence="5">
    <location>
        <begin position="190"/>
        <end position="210"/>
    </location>
</feature>
<reference evidence="7 8" key="1">
    <citation type="submission" date="2023-04" db="EMBL/GenBank/DDBJ databases">
        <title>Taxonomic identification of the Arctic strain Aequorivita sp. nov. and transcriptomic analysis in response to temperature stress.</title>
        <authorList>
            <person name="Liu W."/>
            <person name="Cong B."/>
            <person name="Lin J."/>
        </authorList>
    </citation>
    <scope>NUCLEOTIDE SEQUENCE [LARGE SCALE GENOMIC DNA]</scope>
    <source>
        <strain evidence="7 8">Ant34-E75</strain>
    </source>
</reference>
<evidence type="ECO:0000256" key="4">
    <source>
        <dbReference type="ARBA" id="ARBA00023136"/>
    </source>
</evidence>
<evidence type="ECO:0000313" key="8">
    <source>
        <dbReference type="Proteomes" id="UP001238523"/>
    </source>
</evidence>
<dbReference type="InterPro" id="IPR051533">
    <property type="entry name" value="WaaL-like"/>
</dbReference>
<dbReference type="Proteomes" id="UP001238523">
    <property type="component" value="Chromosome"/>
</dbReference>
<proteinExistence type="predicted"/>
<sequence>MAFHIALGFAVYIFNAFSKYYLIAICFYFLYRIITNANRKDEILLAAGYMTGFEVLSRMTGGAISYEFAKYAVIGFVLIGMFFKGFKLTSWPYLLYTIFLVPGIVFSAINLSYEAKVGNAIGFNLSGPVCLGIAALYCYDRKIPIARLQTILLAVLLPIVSITVYLFLYSPSIREVLTGTASNFAASGGYGPNQVSTVLGLGAFILFTRIFTVKNRFINIVDVGLLAVIGYRALITFSRGGVITAIACAVLFLIVFYLKSGVKQKVNLLPKIVLLVSVIVGIWVISSFATMGLIENRYANEDAAGREKGDVGTGRAAIFQTELEAFKEAPFTGIGVGKSKEYRKKRTNIEAASHNEVSRLLSEHGLFGILALVILLVTPLAFGLQHRSNIYLYSFLCFWFFTINHSSMRIAAPAFIYALSLLKIDYAPKKKTAIHRK</sequence>
<feature type="transmembrane region" description="Helical" evidence="5">
    <location>
        <begin position="365"/>
        <end position="384"/>
    </location>
</feature>
<keyword evidence="2 5" id="KW-0812">Transmembrane</keyword>
<evidence type="ECO:0000313" key="7">
    <source>
        <dbReference type="EMBL" id="WGF92728.1"/>
    </source>
</evidence>
<keyword evidence="8" id="KW-1185">Reference proteome</keyword>
<dbReference type="GO" id="GO:0016874">
    <property type="term" value="F:ligase activity"/>
    <property type="evidence" value="ECO:0007669"/>
    <property type="project" value="UniProtKB-KW"/>
</dbReference>
<evidence type="ECO:0000259" key="6">
    <source>
        <dbReference type="Pfam" id="PF04932"/>
    </source>
</evidence>
<feature type="transmembrane region" description="Helical" evidence="5">
    <location>
        <begin position="119"/>
        <end position="139"/>
    </location>
</feature>
<evidence type="ECO:0000256" key="5">
    <source>
        <dbReference type="SAM" id="Phobius"/>
    </source>
</evidence>
<evidence type="ECO:0000256" key="3">
    <source>
        <dbReference type="ARBA" id="ARBA00022989"/>
    </source>
</evidence>
<feature type="transmembrane region" description="Helical" evidence="5">
    <location>
        <begin position="6"/>
        <end position="31"/>
    </location>
</feature>
<feature type="domain" description="O-antigen ligase-related" evidence="6">
    <location>
        <begin position="226"/>
        <end position="372"/>
    </location>
</feature>
<feature type="transmembrane region" description="Helical" evidence="5">
    <location>
        <begin position="241"/>
        <end position="260"/>
    </location>
</feature>
<feature type="transmembrane region" description="Helical" evidence="5">
    <location>
        <begin position="217"/>
        <end position="235"/>
    </location>
</feature>
<comment type="subcellular location">
    <subcellularLocation>
        <location evidence="1">Membrane</location>
        <topology evidence="1">Multi-pass membrane protein</topology>
    </subcellularLocation>
</comment>
<feature type="transmembrane region" description="Helical" evidence="5">
    <location>
        <begin position="391"/>
        <end position="419"/>
    </location>
</feature>
<accession>A0ABY8KUJ0</accession>
<dbReference type="PANTHER" id="PTHR37422">
    <property type="entry name" value="TEICHURONIC ACID BIOSYNTHESIS PROTEIN TUAE"/>
    <property type="match status" value="1"/>
</dbReference>
<dbReference type="RefSeq" id="WP_279448798.1">
    <property type="nucleotide sequence ID" value="NZ_CP122379.1"/>
</dbReference>
<feature type="transmembrane region" description="Helical" evidence="5">
    <location>
        <begin position="68"/>
        <end position="86"/>
    </location>
</feature>
<keyword evidence="4 5" id="KW-0472">Membrane</keyword>
<name>A0ABY8KUJ0_9FLAO</name>
<evidence type="ECO:0000256" key="2">
    <source>
        <dbReference type="ARBA" id="ARBA00022692"/>
    </source>
</evidence>
<dbReference type="EMBL" id="CP122379">
    <property type="protein sequence ID" value="WGF92728.1"/>
    <property type="molecule type" value="Genomic_DNA"/>
</dbReference>
<dbReference type="Pfam" id="PF04932">
    <property type="entry name" value="Wzy_C"/>
    <property type="match status" value="1"/>
</dbReference>
<protein>
    <submittedName>
        <fullName evidence="7">O-antigen ligase family protein</fullName>
    </submittedName>
</protein>
<dbReference type="InterPro" id="IPR007016">
    <property type="entry name" value="O-antigen_ligase-rel_domated"/>
</dbReference>
<keyword evidence="3 5" id="KW-1133">Transmembrane helix</keyword>
<dbReference type="PANTHER" id="PTHR37422:SF13">
    <property type="entry name" value="LIPOPOLYSACCHARIDE BIOSYNTHESIS PROTEIN PA4999-RELATED"/>
    <property type="match status" value="1"/>
</dbReference>
<evidence type="ECO:0000256" key="1">
    <source>
        <dbReference type="ARBA" id="ARBA00004141"/>
    </source>
</evidence>
<organism evidence="7 8">
    <name type="scientific">Aequorivita marisscotiae</name>
    <dbReference type="NCBI Taxonomy" id="3040348"/>
    <lineage>
        <taxon>Bacteria</taxon>
        <taxon>Pseudomonadati</taxon>
        <taxon>Bacteroidota</taxon>
        <taxon>Flavobacteriia</taxon>
        <taxon>Flavobacteriales</taxon>
        <taxon>Flavobacteriaceae</taxon>
        <taxon>Aequorivita</taxon>
    </lineage>
</organism>
<keyword evidence="7" id="KW-0436">Ligase</keyword>
<feature type="transmembrane region" description="Helical" evidence="5">
    <location>
        <begin position="93"/>
        <end position="113"/>
    </location>
</feature>
<feature type="transmembrane region" description="Helical" evidence="5">
    <location>
        <begin position="151"/>
        <end position="170"/>
    </location>
</feature>
<feature type="transmembrane region" description="Helical" evidence="5">
    <location>
        <begin position="272"/>
        <end position="294"/>
    </location>
</feature>
<gene>
    <name evidence="7" type="ORF">QCQ61_00730</name>
</gene>